<dbReference type="EMBL" id="KL660735">
    <property type="protein sequence ID" value="KFA63593.1"/>
    <property type="molecule type" value="Genomic_DNA"/>
</dbReference>
<evidence type="ECO:0000313" key="6">
    <source>
        <dbReference type="EMBL" id="KFA63593.1"/>
    </source>
</evidence>
<evidence type="ECO:0000256" key="3">
    <source>
        <dbReference type="ARBA" id="ARBA00022989"/>
    </source>
</evidence>
<name>A0A084QI08_STAC4</name>
<keyword evidence="3 5" id="KW-1133">Transmembrane helix</keyword>
<keyword evidence="4 5" id="KW-0472">Membrane</keyword>
<reference evidence="6 7" key="1">
    <citation type="journal article" date="2014" name="BMC Genomics">
        <title>Comparative genome sequencing reveals chemotype-specific gene clusters in the toxigenic black mold Stachybotrys.</title>
        <authorList>
            <person name="Semeiks J."/>
            <person name="Borek D."/>
            <person name="Otwinowski Z."/>
            <person name="Grishin N.V."/>
        </authorList>
    </citation>
    <scope>NUCLEOTIDE SEQUENCE [LARGE SCALE GENOMIC DNA]</scope>
    <source>
        <strain evidence="6 7">IBT 40285</strain>
    </source>
</reference>
<dbReference type="Proteomes" id="UP000028524">
    <property type="component" value="Unassembled WGS sequence"/>
</dbReference>
<dbReference type="PANTHER" id="PTHR31465:SF32">
    <property type="entry name" value="DOMAIN PROTEIN, PUTATIVE-RELATED"/>
    <property type="match status" value="1"/>
</dbReference>
<dbReference type="InterPro" id="IPR007568">
    <property type="entry name" value="RTA1"/>
</dbReference>
<keyword evidence="2 5" id="KW-0812">Transmembrane</keyword>
<dbReference type="OrthoDB" id="3358017at2759"/>
<dbReference type="Pfam" id="PF04479">
    <property type="entry name" value="RTA1"/>
    <property type="match status" value="1"/>
</dbReference>
<dbReference type="AlphaFoldDB" id="A0A084QI08"/>
<feature type="transmembrane region" description="Helical" evidence="5">
    <location>
        <begin position="12"/>
        <end position="36"/>
    </location>
</feature>
<gene>
    <name evidence="6" type="ORF">S40285_04112</name>
</gene>
<evidence type="ECO:0000256" key="2">
    <source>
        <dbReference type="ARBA" id="ARBA00022692"/>
    </source>
</evidence>
<proteinExistence type="predicted"/>
<dbReference type="OMA" id="WSDANDQ"/>
<evidence type="ECO:0000256" key="1">
    <source>
        <dbReference type="ARBA" id="ARBA00004141"/>
    </source>
</evidence>
<dbReference type="STRING" id="1283841.A0A084QI08"/>
<evidence type="ECO:0000256" key="5">
    <source>
        <dbReference type="SAM" id="Phobius"/>
    </source>
</evidence>
<evidence type="ECO:0000313" key="7">
    <source>
        <dbReference type="Proteomes" id="UP000028524"/>
    </source>
</evidence>
<keyword evidence="7" id="KW-1185">Reference proteome</keyword>
<comment type="subcellular location">
    <subcellularLocation>
        <location evidence="1">Membrane</location>
        <topology evidence="1">Multi-pass membrane protein</topology>
    </subcellularLocation>
</comment>
<accession>A0A084QI08</accession>
<dbReference type="PANTHER" id="PTHR31465">
    <property type="entry name" value="PROTEIN RTA1-RELATED"/>
    <property type="match status" value="1"/>
</dbReference>
<dbReference type="HOGENOM" id="CLU_1788078_0_0_1"/>
<organism evidence="6 7">
    <name type="scientific">Stachybotrys chlorohalonatus (strain IBT 40285)</name>
    <dbReference type="NCBI Taxonomy" id="1283841"/>
    <lineage>
        <taxon>Eukaryota</taxon>
        <taxon>Fungi</taxon>
        <taxon>Dikarya</taxon>
        <taxon>Ascomycota</taxon>
        <taxon>Pezizomycotina</taxon>
        <taxon>Sordariomycetes</taxon>
        <taxon>Hypocreomycetidae</taxon>
        <taxon>Hypocreales</taxon>
        <taxon>Stachybotryaceae</taxon>
        <taxon>Stachybotrys</taxon>
    </lineage>
</organism>
<dbReference type="InParanoid" id="A0A084QI08"/>
<protein>
    <submittedName>
        <fullName evidence="6">Uncharacterized protein</fullName>
    </submittedName>
</protein>
<sequence length="145" mass="15784">MPSQETAWMYDPSFPLAVLGSVLYGIVFIAISYLTLIKYRARYFIAVVIGAAIEVAAYCVRSYSSRNQAELTPFIVTLVLTVMAPIFVAAGNYLLISRLIVAVLPLEKQRILGISGRRLTPIFVAFDVMAFLAQGNGSALASSNN</sequence>
<feature type="transmembrane region" description="Helical" evidence="5">
    <location>
        <begin position="43"/>
        <end position="63"/>
    </location>
</feature>
<evidence type="ECO:0000256" key="4">
    <source>
        <dbReference type="ARBA" id="ARBA00023136"/>
    </source>
</evidence>
<dbReference type="GO" id="GO:0016020">
    <property type="term" value="C:membrane"/>
    <property type="evidence" value="ECO:0007669"/>
    <property type="project" value="UniProtKB-SubCell"/>
</dbReference>
<feature type="transmembrane region" description="Helical" evidence="5">
    <location>
        <begin position="75"/>
        <end position="101"/>
    </location>
</feature>